<feature type="region of interest" description="Disordered" evidence="1">
    <location>
        <begin position="109"/>
        <end position="142"/>
    </location>
</feature>
<dbReference type="Gramene" id="XM_028381275.1">
    <property type="protein sequence ID" value="XP_028237076.1"/>
    <property type="gene ID" value="LOC114416413"/>
</dbReference>
<organism evidence="3 4">
    <name type="scientific">Glycine soja</name>
    <name type="common">Wild soybean</name>
    <dbReference type="NCBI Taxonomy" id="3848"/>
    <lineage>
        <taxon>Eukaryota</taxon>
        <taxon>Viridiplantae</taxon>
        <taxon>Streptophyta</taxon>
        <taxon>Embryophyta</taxon>
        <taxon>Tracheophyta</taxon>
        <taxon>Spermatophyta</taxon>
        <taxon>Magnoliopsida</taxon>
        <taxon>eudicotyledons</taxon>
        <taxon>Gunneridae</taxon>
        <taxon>Pentapetalae</taxon>
        <taxon>rosids</taxon>
        <taxon>fabids</taxon>
        <taxon>Fabales</taxon>
        <taxon>Fabaceae</taxon>
        <taxon>Papilionoideae</taxon>
        <taxon>50 kb inversion clade</taxon>
        <taxon>NPAAA clade</taxon>
        <taxon>indigoferoid/millettioid clade</taxon>
        <taxon>Phaseoleae</taxon>
        <taxon>Glycine</taxon>
        <taxon>Glycine subgen. Soja</taxon>
    </lineage>
</organism>
<feature type="domain" description="PB1" evidence="2">
    <location>
        <begin position="23"/>
        <end position="111"/>
    </location>
</feature>
<proteinExistence type="predicted"/>
<sequence length="186" mass="20321">MESKPGQTIKLLCSYGGKILPRATDGELRYAGGHTRVLTVARSISFSELMVKLSEFCGSSVILRCQLPKGDLETLISITNDEDLASIIEEYDRASLKLAHPLKIKAVLSPPKSSKKTPSAPSSASSSASHSPSRSPHTSTDSLPYAAYHRIGRHNRPPPAKASCYTQFDGSPRFLYRGPHCNYYCH</sequence>
<evidence type="ECO:0000256" key="1">
    <source>
        <dbReference type="SAM" id="MobiDB-lite"/>
    </source>
</evidence>
<evidence type="ECO:0000313" key="3">
    <source>
        <dbReference type="EMBL" id="RZC08092.1"/>
    </source>
</evidence>
<protein>
    <recommendedName>
        <fullName evidence="2">PB1 domain-containing protein</fullName>
    </recommendedName>
</protein>
<dbReference type="PANTHER" id="PTHR31066:SF66">
    <property type="entry name" value="PB1 DOMAIN-CONTAINING PROTEIN"/>
    <property type="match status" value="1"/>
</dbReference>
<dbReference type="InterPro" id="IPR053198">
    <property type="entry name" value="Gynoecium_Dev_Regulator"/>
</dbReference>
<dbReference type="EMBL" id="QZWG01000006">
    <property type="protein sequence ID" value="RZC08090.1"/>
    <property type="molecule type" value="Genomic_DNA"/>
</dbReference>
<dbReference type="PANTHER" id="PTHR31066">
    <property type="entry name" value="OS05G0427100 PROTEIN-RELATED"/>
    <property type="match status" value="1"/>
</dbReference>
<keyword evidence="4" id="KW-1185">Reference proteome</keyword>
<dbReference type="EMBL" id="QZWG01000006">
    <property type="protein sequence ID" value="RZC08092.1"/>
    <property type="molecule type" value="Genomic_DNA"/>
</dbReference>
<dbReference type="InterPro" id="IPR000270">
    <property type="entry name" value="PB1_dom"/>
</dbReference>
<name>A0A445KBA0_GLYSO</name>
<dbReference type="Pfam" id="PF00564">
    <property type="entry name" value="PB1"/>
    <property type="match status" value="1"/>
</dbReference>
<dbReference type="Proteomes" id="UP000289340">
    <property type="component" value="Chromosome 6"/>
</dbReference>
<comment type="caution">
    <text evidence="3">The sequence shown here is derived from an EMBL/GenBank/DDBJ whole genome shotgun (WGS) entry which is preliminary data.</text>
</comment>
<dbReference type="SUPFAM" id="SSF54277">
    <property type="entry name" value="CAD &amp; PB1 domains"/>
    <property type="match status" value="1"/>
</dbReference>
<dbReference type="SMART" id="SM00666">
    <property type="entry name" value="PB1"/>
    <property type="match status" value="1"/>
</dbReference>
<gene>
    <name evidence="3" type="ORF">D0Y65_015015</name>
</gene>
<accession>A0A445KBA0</accession>
<dbReference type="CDD" id="cd06410">
    <property type="entry name" value="PB1_UP2"/>
    <property type="match status" value="1"/>
</dbReference>
<reference evidence="3 4" key="1">
    <citation type="submission" date="2018-09" db="EMBL/GenBank/DDBJ databases">
        <title>A high-quality reference genome of wild soybean provides a powerful tool to mine soybean genomes.</title>
        <authorList>
            <person name="Xie M."/>
            <person name="Chung C.Y.L."/>
            <person name="Li M.-W."/>
            <person name="Wong F.-L."/>
            <person name="Chan T.-F."/>
            <person name="Lam H.-M."/>
        </authorList>
    </citation>
    <scope>NUCLEOTIDE SEQUENCE [LARGE SCALE GENOMIC DNA]</scope>
    <source>
        <strain evidence="4">cv. W05</strain>
        <tissue evidence="3">Hypocotyl of etiolated seedlings</tissue>
    </source>
</reference>
<evidence type="ECO:0000313" key="4">
    <source>
        <dbReference type="Proteomes" id="UP000289340"/>
    </source>
</evidence>
<feature type="compositionally biased region" description="Low complexity" evidence="1">
    <location>
        <begin position="109"/>
        <end position="140"/>
    </location>
</feature>
<dbReference type="AlphaFoldDB" id="A0A445KBA0"/>
<evidence type="ECO:0000259" key="2">
    <source>
        <dbReference type="SMART" id="SM00666"/>
    </source>
</evidence>
<dbReference type="Gene3D" id="3.10.20.90">
    <property type="entry name" value="Phosphatidylinositol 3-kinase Catalytic Subunit, Chain A, domain 1"/>
    <property type="match status" value="1"/>
</dbReference>
<dbReference type="SMR" id="A0A445KBA0"/>